<sequence length="89" mass="10049">MLRKGCTEQLTAVIVNPELDMLSLLDPFMGLYLTNLCCKSPMFLSFCIKYTQLSNNSLFSAIACQSPLFISFILKHTQLLVTSILFHAR</sequence>
<organism evidence="1 2">
    <name type="scientific">Xenopus laevis</name>
    <name type="common">African clawed frog</name>
    <dbReference type="NCBI Taxonomy" id="8355"/>
    <lineage>
        <taxon>Eukaryota</taxon>
        <taxon>Metazoa</taxon>
        <taxon>Chordata</taxon>
        <taxon>Craniata</taxon>
        <taxon>Vertebrata</taxon>
        <taxon>Euteleostomi</taxon>
        <taxon>Amphibia</taxon>
        <taxon>Batrachia</taxon>
        <taxon>Anura</taxon>
        <taxon>Pipoidea</taxon>
        <taxon>Pipidae</taxon>
        <taxon>Xenopodinae</taxon>
        <taxon>Xenopus</taxon>
        <taxon>Xenopus</taxon>
    </lineage>
</organism>
<accession>A0A974CTK3</accession>
<evidence type="ECO:0000313" key="1">
    <source>
        <dbReference type="EMBL" id="OCT78435.1"/>
    </source>
</evidence>
<dbReference type="Proteomes" id="UP000694892">
    <property type="component" value="Chromosome 5S"/>
</dbReference>
<dbReference type="AlphaFoldDB" id="A0A974CTK3"/>
<reference evidence="2" key="1">
    <citation type="journal article" date="2016" name="Nature">
        <title>Genome evolution in the allotetraploid frog Xenopus laevis.</title>
        <authorList>
            <person name="Session A.M."/>
            <person name="Uno Y."/>
            <person name="Kwon T."/>
            <person name="Chapman J.A."/>
            <person name="Toyoda A."/>
            <person name="Takahashi S."/>
            <person name="Fukui A."/>
            <person name="Hikosaka A."/>
            <person name="Suzuki A."/>
            <person name="Kondo M."/>
            <person name="van Heeringen S.J."/>
            <person name="Quigley I."/>
            <person name="Heinz S."/>
            <person name="Ogino H."/>
            <person name="Ochi H."/>
            <person name="Hellsten U."/>
            <person name="Lyons J.B."/>
            <person name="Simakov O."/>
            <person name="Putnam N."/>
            <person name="Stites J."/>
            <person name="Kuroki Y."/>
            <person name="Tanaka T."/>
            <person name="Michiue T."/>
            <person name="Watanabe M."/>
            <person name="Bogdanovic O."/>
            <person name="Lister R."/>
            <person name="Georgiou G."/>
            <person name="Paranjpe S.S."/>
            <person name="van Kruijsbergen I."/>
            <person name="Shu S."/>
            <person name="Carlson J."/>
            <person name="Kinoshita T."/>
            <person name="Ohta Y."/>
            <person name="Mawaribuchi S."/>
            <person name="Jenkins J."/>
            <person name="Grimwood J."/>
            <person name="Schmutz J."/>
            <person name="Mitros T."/>
            <person name="Mozaffari S.V."/>
            <person name="Suzuki Y."/>
            <person name="Haramoto Y."/>
            <person name="Yamamoto T.S."/>
            <person name="Takagi C."/>
            <person name="Heald R."/>
            <person name="Miller K."/>
            <person name="Haudenschild C."/>
            <person name="Kitzman J."/>
            <person name="Nakayama T."/>
            <person name="Izutsu Y."/>
            <person name="Robert J."/>
            <person name="Fortriede J."/>
            <person name="Burns K."/>
            <person name="Lotay V."/>
            <person name="Karimi K."/>
            <person name="Yasuoka Y."/>
            <person name="Dichmann D.S."/>
            <person name="Flajnik M.F."/>
            <person name="Houston D.W."/>
            <person name="Shendure J."/>
            <person name="DuPasquier L."/>
            <person name="Vize P.D."/>
            <person name="Zorn A.M."/>
            <person name="Ito M."/>
            <person name="Marcotte E.M."/>
            <person name="Wallingford J.B."/>
            <person name="Ito Y."/>
            <person name="Asashima M."/>
            <person name="Ueno N."/>
            <person name="Matsuda Y."/>
            <person name="Veenstra G.J."/>
            <person name="Fujiyama A."/>
            <person name="Harland R.M."/>
            <person name="Taira M."/>
            <person name="Rokhsar D.S."/>
        </authorList>
    </citation>
    <scope>NUCLEOTIDE SEQUENCE [LARGE SCALE GENOMIC DNA]</scope>
    <source>
        <strain evidence="2">J</strain>
    </source>
</reference>
<dbReference type="EMBL" id="CM004475">
    <property type="protein sequence ID" value="OCT78435.1"/>
    <property type="molecule type" value="Genomic_DNA"/>
</dbReference>
<protein>
    <submittedName>
        <fullName evidence="1">Uncharacterized protein</fullName>
    </submittedName>
</protein>
<gene>
    <name evidence="1" type="ORF">XELAEV_18029532mg</name>
</gene>
<evidence type="ECO:0000313" key="2">
    <source>
        <dbReference type="Proteomes" id="UP000694892"/>
    </source>
</evidence>
<name>A0A974CTK3_XENLA</name>
<proteinExistence type="predicted"/>